<feature type="region of interest" description="Disordered" evidence="1">
    <location>
        <begin position="1"/>
        <end position="37"/>
    </location>
</feature>
<feature type="compositionally biased region" description="Basic and acidic residues" evidence="1">
    <location>
        <begin position="1"/>
        <end position="26"/>
    </location>
</feature>
<evidence type="ECO:0000256" key="1">
    <source>
        <dbReference type="SAM" id="MobiDB-lite"/>
    </source>
</evidence>
<dbReference type="Proteomes" id="UP000887564">
    <property type="component" value="Unplaced"/>
</dbReference>
<evidence type="ECO:0000313" key="2">
    <source>
        <dbReference type="Proteomes" id="UP000887564"/>
    </source>
</evidence>
<keyword evidence="2" id="KW-1185">Reference proteome</keyword>
<dbReference type="WBParaSite" id="PEQ_0001149901-mRNA-1">
    <property type="protein sequence ID" value="PEQ_0001149901-mRNA-1"/>
    <property type="gene ID" value="PEQ_0001149901"/>
</dbReference>
<organism evidence="2 3">
    <name type="scientific">Parascaris equorum</name>
    <name type="common">Equine roundworm</name>
    <dbReference type="NCBI Taxonomy" id="6256"/>
    <lineage>
        <taxon>Eukaryota</taxon>
        <taxon>Metazoa</taxon>
        <taxon>Ecdysozoa</taxon>
        <taxon>Nematoda</taxon>
        <taxon>Chromadorea</taxon>
        <taxon>Rhabditida</taxon>
        <taxon>Spirurina</taxon>
        <taxon>Ascaridomorpha</taxon>
        <taxon>Ascaridoidea</taxon>
        <taxon>Ascarididae</taxon>
        <taxon>Parascaris</taxon>
    </lineage>
</organism>
<name>A0A914S2X8_PAREQ</name>
<proteinExistence type="predicted"/>
<sequence>MKQDHEYDNTRKAIEKRNNLQREKQQMELQVSFVNQS</sequence>
<reference evidence="3" key="1">
    <citation type="submission" date="2022-11" db="UniProtKB">
        <authorList>
            <consortium name="WormBaseParasite"/>
        </authorList>
    </citation>
    <scope>IDENTIFICATION</scope>
</reference>
<protein>
    <submittedName>
        <fullName evidence="3">Uncharacterized protein</fullName>
    </submittedName>
</protein>
<dbReference type="AlphaFoldDB" id="A0A914S2X8"/>
<feature type="compositionally biased region" description="Polar residues" evidence="1">
    <location>
        <begin position="27"/>
        <end position="37"/>
    </location>
</feature>
<accession>A0A914S2X8</accession>
<evidence type="ECO:0000313" key="3">
    <source>
        <dbReference type="WBParaSite" id="PEQ_0001149901-mRNA-1"/>
    </source>
</evidence>